<dbReference type="HAMAP" id="MF_00822">
    <property type="entry name" value="UreE"/>
    <property type="match status" value="1"/>
</dbReference>
<dbReference type="SMART" id="SM00988">
    <property type="entry name" value="UreE_N"/>
    <property type="match status" value="1"/>
</dbReference>
<evidence type="ECO:0000256" key="3">
    <source>
        <dbReference type="ARBA" id="ARBA00022596"/>
    </source>
</evidence>
<proteinExistence type="inferred from homology"/>
<reference evidence="6" key="1">
    <citation type="submission" date="2018-06" db="EMBL/GenBank/DDBJ databases">
        <authorList>
            <person name="Zhirakovskaya E."/>
        </authorList>
    </citation>
    <scope>NUCLEOTIDE SEQUENCE</scope>
</reference>
<dbReference type="InterPro" id="IPR004029">
    <property type="entry name" value="UreE_N"/>
</dbReference>
<dbReference type="EMBL" id="UOFO01000012">
    <property type="protein sequence ID" value="VAW83605.1"/>
    <property type="molecule type" value="Genomic_DNA"/>
</dbReference>
<evidence type="ECO:0000256" key="2">
    <source>
        <dbReference type="ARBA" id="ARBA00022490"/>
    </source>
</evidence>
<evidence type="ECO:0000256" key="1">
    <source>
        <dbReference type="ARBA" id="ARBA00004496"/>
    </source>
</evidence>
<dbReference type="Gene3D" id="3.30.70.790">
    <property type="entry name" value="UreE, C-terminal domain"/>
    <property type="match status" value="1"/>
</dbReference>
<dbReference type="Gene3D" id="2.60.260.20">
    <property type="entry name" value="Urease metallochaperone UreE, N-terminal domain"/>
    <property type="match status" value="1"/>
</dbReference>
<feature type="domain" description="UreE urease accessory N-terminal" evidence="5">
    <location>
        <begin position="1"/>
        <end position="66"/>
    </location>
</feature>
<evidence type="ECO:0000256" key="4">
    <source>
        <dbReference type="ARBA" id="ARBA00023186"/>
    </source>
</evidence>
<dbReference type="GO" id="GO:0006457">
    <property type="term" value="P:protein folding"/>
    <property type="evidence" value="ECO:0007669"/>
    <property type="project" value="InterPro"/>
</dbReference>
<dbReference type="InterPro" id="IPR007864">
    <property type="entry name" value="UreE_C_dom"/>
</dbReference>
<dbReference type="NCBIfam" id="NF009751">
    <property type="entry name" value="PRK13261.1-1"/>
    <property type="match status" value="1"/>
</dbReference>
<dbReference type="SUPFAM" id="SSF69737">
    <property type="entry name" value="Urease metallochaperone UreE, C-terminal domain"/>
    <property type="match status" value="1"/>
</dbReference>
<comment type="subcellular location">
    <subcellularLocation>
        <location evidence="1">Cytoplasm</location>
    </subcellularLocation>
</comment>
<dbReference type="GO" id="GO:0005737">
    <property type="term" value="C:cytoplasm"/>
    <property type="evidence" value="ECO:0007669"/>
    <property type="project" value="UniProtKB-SubCell"/>
</dbReference>
<dbReference type="InterPro" id="IPR036118">
    <property type="entry name" value="UreE_N_sf"/>
</dbReference>
<gene>
    <name evidence="6" type="ORF">MNBD_GAMMA16-833</name>
</gene>
<accession>A0A3B0YRU2</accession>
<dbReference type="Pfam" id="PF02814">
    <property type="entry name" value="UreE_N"/>
    <property type="match status" value="1"/>
</dbReference>
<keyword evidence="3" id="KW-0533">Nickel</keyword>
<name>A0A3B0YRU2_9ZZZZ</name>
<dbReference type="GO" id="GO:0016151">
    <property type="term" value="F:nickel cation binding"/>
    <property type="evidence" value="ECO:0007669"/>
    <property type="project" value="InterPro"/>
</dbReference>
<dbReference type="PIRSF" id="PIRSF036402">
    <property type="entry name" value="Ureas_acces_UreE"/>
    <property type="match status" value="1"/>
</dbReference>
<dbReference type="GO" id="GO:0019627">
    <property type="term" value="P:urea metabolic process"/>
    <property type="evidence" value="ECO:0007669"/>
    <property type="project" value="InterPro"/>
</dbReference>
<keyword evidence="2" id="KW-0963">Cytoplasm</keyword>
<dbReference type="Pfam" id="PF05194">
    <property type="entry name" value="UreE_C"/>
    <property type="match status" value="1"/>
</dbReference>
<evidence type="ECO:0000259" key="5">
    <source>
        <dbReference type="SMART" id="SM00988"/>
    </source>
</evidence>
<dbReference type="AlphaFoldDB" id="A0A3B0YRU2"/>
<protein>
    <submittedName>
        <fullName evidence="6">Urease accessory protein UreE</fullName>
    </submittedName>
</protein>
<dbReference type="SUPFAM" id="SSF69287">
    <property type="entry name" value="Urease metallochaperone UreE, N-terminal domain"/>
    <property type="match status" value="1"/>
</dbReference>
<dbReference type="GO" id="GO:0065003">
    <property type="term" value="P:protein-containing complex assembly"/>
    <property type="evidence" value="ECO:0007669"/>
    <property type="project" value="InterPro"/>
</dbReference>
<organism evidence="6">
    <name type="scientific">hydrothermal vent metagenome</name>
    <dbReference type="NCBI Taxonomy" id="652676"/>
    <lineage>
        <taxon>unclassified sequences</taxon>
        <taxon>metagenomes</taxon>
        <taxon>ecological metagenomes</taxon>
    </lineage>
</organism>
<keyword evidence="4" id="KW-0143">Chaperone</keyword>
<dbReference type="InterPro" id="IPR012406">
    <property type="entry name" value="UreE"/>
</dbReference>
<evidence type="ECO:0000313" key="6">
    <source>
        <dbReference type="EMBL" id="VAW83605.1"/>
    </source>
</evidence>
<sequence length="143" mass="16054">MIILNQRLAGENKRIVNSTLTLPFELRKKCRFRAVLDDGQEITLMLDRGKTLQEGDVLGSDCGLAIRVCAASEPLSMATTCDPLLLLRACYHLGNRHTQLQIGEHGLSYLRDHVLDEMIIHLGLDIKHETQPFQPELGAYHHG</sequence>